<name>A0A0J7K973_LASNI</name>
<dbReference type="AlphaFoldDB" id="A0A0J7K973"/>
<dbReference type="OrthoDB" id="7555365at2759"/>
<dbReference type="InterPro" id="IPR036397">
    <property type="entry name" value="RNaseH_sf"/>
</dbReference>
<dbReference type="GO" id="GO:0003676">
    <property type="term" value="F:nucleic acid binding"/>
    <property type="evidence" value="ECO:0007669"/>
    <property type="project" value="InterPro"/>
</dbReference>
<dbReference type="PaxDb" id="67767-A0A0J7K973"/>
<dbReference type="Proteomes" id="UP000036403">
    <property type="component" value="Unassembled WGS sequence"/>
</dbReference>
<feature type="non-terminal residue" evidence="1">
    <location>
        <position position="205"/>
    </location>
</feature>
<dbReference type="CDD" id="cd09276">
    <property type="entry name" value="Rnase_HI_RT_non_LTR"/>
    <property type="match status" value="1"/>
</dbReference>
<organism evidence="1 2">
    <name type="scientific">Lasius niger</name>
    <name type="common">Black garden ant</name>
    <dbReference type="NCBI Taxonomy" id="67767"/>
    <lineage>
        <taxon>Eukaryota</taxon>
        <taxon>Metazoa</taxon>
        <taxon>Ecdysozoa</taxon>
        <taxon>Arthropoda</taxon>
        <taxon>Hexapoda</taxon>
        <taxon>Insecta</taxon>
        <taxon>Pterygota</taxon>
        <taxon>Neoptera</taxon>
        <taxon>Endopterygota</taxon>
        <taxon>Hymenoptera</taxon>
        <taxon>Apocrita</taxon>
        <taxon>Aculeata</taxon>
        <taxon>Formicoidea</taxon>
        <taxon>Formicidae</taxon>
        <taxon>Formicinae</taxon>
        <taxon>Lasius</taxon>
        <taxon>Lasius</taxon>
    </lineage>
</organism>
<keyword evidence="2" id="KW-1185">Reference proteome</keyword>
<dbReference type="Gene3D" id="3.30.420.10">
    <property type="entry name" value="Ribonuclease H-like superfamily/Ribonuclease H"/>
    <property type="match status" value="1"/>
</dbReference>
<dbReference type="SUPFAM" id="SSF53098">
    <property type="entry name" value="Ribonuclease H-like"/>
    <property type="match status" value="1"/>
</dbReference>
<dbReference type="InterPro" id="IPR012337">
    <property type="entry name" value="RNaseH-like_sf"/>
</dbReference>
<sequence>MRRSHFLLNILGEPVPCAWTPRFLGIYLDTELNWKAHIANMKNRINPRINVLKAITGIRWGAHPKILLTIYKGLIRSVLDWSCQIFHPIDNGLDDNNNNIIDSFNKLLSEQDLDITFYTDGSKDRIVFDAEASAIEEAVKYIFINKISKALILSDSLSVLSNLQTPDCSDTDHHSILKIRSHLYHCKKQNLVVKLLWIPSHCGIA</sequence>
<dbReference type="EMBL" id="LBMM01011431">
    <property type="protein sequence ID" value="KMQ86844.1"/>
    <property type="molecule type" value="Genomic_DNA"/>
</dbReference>
<accession>A0A0J7K973</accession>
<evidence type="ECO:0000313" key="2">
    <source>
        <dbReference type="Proteomes" id="UP000036403"/>
    </source>
</evidence>
<reference evidence="1 2" key="1">
    <citation type="submission" date="2015-04" db="EMBL/GenBank/DDBJ databases">
        <title>Lasius niger genome sequencing.</title>
        <authorList>
            <person name="Konorov E.A."/>
            <person name="Nikitin M.A."/>
            <person name="Kirill M.V."/>
            <person name="Chang P."/>
        </authorList>
    </citation>
    <scope>NUCLEOTIDE SEQUENCE [LARGE SCALE GENOMIC DNA]</scope>
    <source>
        <tissue evidence="1">Whole</tissue>
    </source>
</reference>
<evidence type="ECO:0000313" key="1">
    <source>
        <dbReference type="EMBL" id="KMQ86844.1"/>
    </source>
</evidence>
<protein>
    <submittedName>
        <fullName evidence="1">Type-1 retrotransposable element r1dm</fullName>
    </submittedName>
</protein>
<comment type="caution">
    <text evidence="1">The sequence shown here is derived from an EMBL/GenBank/DDBJ whole genome shotgun (WGS) entry which is preliminary data.</text>
</comment>
<proteinExistence type="predicted"/>
<gene>
    <name evidence="1" type="ORF">RF55_14067</name>
</gene>